<reference evidence="5" key="1">
    <citation type="submission" date="2020-01" db="EMBL/GenBank/DDBJ databases">
        <authorList>
            <person name="Meier V. D."/>
            <person name="Meier V D."/>
        </authorList>
    </citation>
    <scope>NUCLEOTIDE SEQUENCE</scope>
    <source>
        <strain evidence="5">HLG_WM_MAG_03</strain>
    </source>
</reference>
<gene>
    <name evidence="5" type="ORF">HELGO_WM46113</name>
</gene>
<dbReference type="AlphaFoldDB" id="A0A6S6T842"/>
<keyword evidence="2" id="KW-0680">Restriction system</keyword>
<dbReference type="GO" id="GO:0009307">
    <property type="term" value="P:DNA restriction-modification system"/>
    <property type="evidence" value="ECO:0007669"/>
    <property type="project" value="UniProtKB-KW"/>
</dbReference>
<organism evidence="5">
    <name type="scientific">uncultured Sulfurovum sp</name>
    <dbReference type="NCBI Taxonomy" id="269237"/>
    <lineage>
        <taxon>Bacteria</taxon>
        <taxon>Pseudomonadati</taxon>
        <taxon>Campylobacterota</taxon>
        <taxon>Epsilonproteobacteria</taxon>
        <taxon>Campylobacterales</taxon>
        <taxon>Sulfurovaceae</taxon>
        <taxon>Sulfurovum</taxon>
        <taxon>environmental samples</taxon>
    </lineage>
</organism>
<dbReference type="PANTHER" id="PTHR43140">
    <property type="entry name" value="TYPE-1 RESTRICTION ENZYME ECOKI SPECIFICITY PROTEIN"/>
    <property type="match status" value="1"/>
</dbReference>
<comment type="similarity">
    <text evidence="1">Belongs to the type-I restriction system S methylase family.</text>
</comment>
<evidence type="ECO:0000256" key="1">
    <source>
        <dbReference type="ARBA" id="ARBA00010923"/>
    </source>
</evidence>
<dbReference type="EC" id="3.1.21.3" evidence="5"/>
<evidence type="ECO:0000256" key="2">
    <source>
        <dbReference type="ARBA" id="ARBA00022747"/>
    </source>
</evidence>
<name>A0A6S6T842_9BACT</name>
<feature type="domain" description="Type I restriction modification DNA specificity" evidence="4">
    <location>
        <begin position="15"/>
        <end position="172"/>
    </location>
</feature>
<dbReference type="PANTHER" id="PTHR43140:SF1">
    <property type="entry name" value="TYPE I RESTRICTION ENZYME ECOKI SPECIFICITY SUBUNIT"/>
    <property type="match status" value="1"/>
</dbReference>
<dbReference type="GO" id="GO:0003677">
    <property type="term" value="F:DNA binding"/>
    <property type="evidence" value="ECO:0007669"/>
    <property type="project" value="UniProtKB-KW"/>
</dbReference>
<proteinExistence type="inferred from homology"/>
<evidence type="ECO:0000313" key="5">
    <source>
        <dbReference type="EMBL" id="CAA6815453.1"/>
    </source>
</evidence>
<keyword evidence="5" id="KW-0378">Hydrolase</keyword>
<accession>A0A6S6T842</accession>
<dbReference type="SUPFAM" id="SSF116734">
    <property type="entry name" value="DNA methylase specificity domain"/>
    <property type="match status" value="2"/>
</dbReference>
<sequence length="335" mass="38991">MNSTEKKDCDSLPTGWRKTSLGELTYQFSKKITPNLNSEYKFIGMDCIEKDTLKPSFLHEFKDFKSSGNFFQEGDVLYGRLRPYLNKVYQAEFNGVASGEFIVMNSTENIVNKFLMYILHSNQFVHWSNALASGDKPRVKYNQISNYPIQLPPRNEQKRIVSKIEKLFSNLDNSDKYLLHLEKQLKRYRQSVLKSAFEGNLPYEYIKTNLSKVVTQISIKRMPIDCPEAHFIGMDCIEKDALKPHFTYKFKDFKSAGNEFSKNNLLYGRLRPYLNKVYLAEYDGVASGEFIILKMNEDILGEYIKYLLHSQEFVNWSNAQATGDKPRVKFSQIIK</sequence>
<dbReference type="EMBL" id="CACVAR010000251">
    <property type="protein sequence ID" value="CAA6815453.1"/>
    <property type="molecule type" value="Genomic_DNA"/>
</dbReference>
<dbReference type="Pfam" id="PF01420">
    <property type="entry name" value="Methylase_S"/>
    <property type="match status" value="1"/>
</dbReference>
<evidence type="ECO:0000256" key="3">
    <source>
        <dbReference type="ARBA" id="ARBA00023125"/>
    </source>
</evidence>
<protein>
    <submittedName>
        <fullName evidence="5">Type I restriction-modification system, specificity subunit S (EC)</fullName>
        <ecNumber evidence="5">3.1.21.3</ecNumber>
    </submittedName>
</protein>
<dbReference type="InterPro" id="IPR051212">
    <property type="entry name" value="Type-I_RE_S_subunit"/>
</dbReference>
<dbReference type="InterPro" id="IPR044946">
    <property type="entry name" value="Restrct_endonuc_typeI_TRD_sf"/>
</dbReference>
<dbReference type="GO" id="GO:0009035">
    <property type="term" value="F:type I site-specific deoxyribonuclease activity"/>
    <property type="evidence" value="ECO:0007669"/>
    <property type="project" value="UniProtKB-EC"/>
</dbReference>
<keyword evidence="3" id="KW-0238">DNA-binding</keyword>
<dbReference type="Gene3D" id="3.90.220.20">
    <property type="entry name" value="DNA methylase specificity domains"/>
    <property type="match status" value="2"/>
</dbReference>
<dbReference type="InterPro" id="IPR000055">
    <property type="entry name" value="Restrct_endonuc_typeI_TRD"/>
</dbReference>
<evidence type="ECO:0000259" key="4">
    <source>
        <dbReference type="Pfam" id="PF01420"/>
    </source>
</evidence>